<accession>T1IJ05</accession>
<dbReference type="InterPro" id="IPR019734">
    <property type="entry name" value="TPR_rpt"/>
</dbReference>
<dbReference type="AlphaFoldDB" id="T1IJ05"/>
<dbReference type="GO" id="GO:0003755">
    <property type="term" value="F:peptidyl-prolyl cis-trans isomerase activity"/>
    <property type="evidence" value="ECO:0007669"/>
    <property type="project" value="UniProtKB-KW"/>
</dbReference>
<evidence type="ECO:0000313" key="7">
    <source>
        <dbReference type="EnsemblMetazoa" id="SMAR000860-PA"/>
    </source>
</evidence>
<evidence type="ECO:0000313" key="8">
    <source>
        <dbReference type="Proteomes" id="UP000014500"/>
    </source>
</evidence>
<dbReference type="PANTHER" id="PTHR46674:SF1">
    <property type="entry name" value="INACTIVE PEPTIDYL-PROLYL CIS-TRANS ISOMERASE FKBP6"/>
    <property type="match status" value="1"/>
</dbReference>
<feature type="domain" description="PPIase FKBP-type" evidence="6">
    <location>
        <begin position="847"/>
        <end position="892"/>
    </location>
</feature>
<comment type="catalytic activity">
    <reaction evidence="4">
        <text>[protein]-peptidylproline (omega=180) = [protein]-peptidylproline (omega=0)</text>
        <dbReference type="Rhea" id="RHEA:16237"/>
        <dbReference type="Rhea" id="RHEA-COMP:10747"/>
        <dbReference type="Rhea" id="RHEA-COMP:10748"/>
        <dbReference type="ChEBI" id="CHEBI:83833"/>
        <dbReference type="ChEBI" id="CHEBI:83834"/>
        <dbReference type="EC" id="5.2.1.8"/>
    </reaction>
</comment>
<dbReference type="InterPro" id="IPR042282">
    <property type="entry name" value="FKBP6/shu"/>
</dbReference>
<evidence type="ECO:0000259" key="6">
    <source>
        <dbReference type="PROSITE" id="PS50059"/>
    </source>
</evidence>
<dbReference type="InterPro" id="IPR001179">
    <property type="entry name" value="PPIase_FKBP_dom"/>
</dbReference>
<dbReference type="eggNOG" id="KOG0543">
    <property type="taxonomic scope" value="Eukaryota"/>
</dbReference>
<sequence>MATTTTEANVVDEDLGVELESGLDITSLREGTMFDIKVPLDHKTDFDAYPDNYDNFLEEELLKYSKTELLAVSSDEELEDLEKTPFEKMRNEWEDISPEQDKFKKTWFGGALPDNALVTVHYNAYLDNFAEPFDSTYLQKKPMTFRLNEGKVLLGLNIAVRSMKIKEQSEFLVSPDYAYGPIGCPDRIPPNSSILFVVEVISVVDNVAMVEFNNLTHEEQSLAGFKELMKVARAKYATGVDSEKRQRSEKALPEYLYATRLLENATYANETDEAEGRQLLLKLYKNITRLSFTFKQYRKCCKYGHEAMKIDTNCAKALYWVGRACTQLGEWNSAKKYLVKLRRMDPSNEEAVKALDILNKTLEQGTMFDIKVPLDHDTDFDAYPINYDNFPEEELLKYTKSELLAVSSDEELDDVDRSPFEKLRNEMEDISPDQDKSVLKQLKRPGLGASLPENALVTVQYNAYLDQSAEPFDSTYIRKKPHTFRLNTGEVILGLEISVQSMKVRELSEFLICPDYAFGEHGCLNRIPPNATVLFVVEVISCVDNSAMIEFNNLTYEEQSSASFKELMKVARAQHATGNDLEKKKFGDKALQVYLRATRLLENAHYSNETDEAEGLHVLLKLYTNISRLSFSFKKYRRCCKYGDEALQIDRKCIKALYWVGCACIQMCHWDRAKTKLLKARSVDPCNAEVVQALELLNRQKKEADDKEKNFCRRMFPGAAAVNVVPKKQIEDDFLETVVEVLSNFHLNGSTDPLVINWSSTEEADCIDSEAGKSLEEGVIFDIVLPDITTADCAGQADEKFVDVDMNPLDVQVPVLRNEMEDISPEQDKSILKRLKRPGMSGVLPENALVTIHYKAYLEHSAEPFDSTYMRNKPHTFRLNMGEVILGLDISLTFEEQSSFKERLKVARAQYLTGNDLEKRKMFDKALRLVGCASIQLCNWEKAHKNLIKARQVDPSNIQVIQALETLNLKKKEEDEKEKKLYQRMFAGTSVSNVKPNKHMEETVSVSNVKPNKHTEETVAEI</sequence>
<dbReference type="SUPFAM" id="SSF54534">
    <property type="entry name" value="FKBP-like"/>
    <property type="match status" value="3"/>
</dbReference>
<dbReference type="GO" id="GO:0007283">
    <property type="term" value="P:spermatogenesis"/>
    <property type="evidence" value="ECO:0007669"/>
    <property type="project" value="TreeGrafter"/>
</dbReference>
<dbReference type="STRING" id="126957.T1IJ05"/>
<organism evidence="7 8">
    <name type="scientific">Strigamia maritima</name>
    <name type="common">European centipede</name>
    <name type="synonym">Geophilus maritimus</name>
    <dbReference type="NCBI Taxonomy" id="126957"/>
    <lineage>
        <taxon>Eukaryota</taxon>
        <taxon>Metazoa</taxon>
        <taxon>Ecdysozoa</taxon>
        <taxon>Arthropoda</taxon>
        <taxon>Myriapoda</taxon>
        <taxon>Chilopoda</taxon>
        <taxon>Pleurostigmophora</taxon>
        <taxon>Geophilomorpha</taxon>
        <taxon>Linotaeniidae</taxon>
        <taxon>Strigamia</taxon>
    </lineage>
</organism>
<dbReference type="EnsemblMetazoa" id="SMAR000860-RA">
    <property type="protein sequence ID" value="SMAR000860-PA"/>
    <property type="gene ID" value="SMAR000860"/>
</dbReference>
<proteinExistence type="inferred from homology"/>
<dbReference type="EC" id="5.2.1.8" evidence="4"/>
<feature type="domain" description="PPIase FKBP-type" evidence="6">
    <location>
        <begin position="115"/>
        <end position="204"/>
    </location>
</feature>
<feature type="repeat" description="TPR" evidence="5">
    <location>
        <begin position="315"/>
        <end position="348"/>
    </location>
</feature>
<dbReference type="Gene3D" id="3.10.50.40">
    <property type="match status" value="3"/>
</dbReference>
<dbReference type="GO" id="GO:0034587">
    <property type="term" value="P:piRNA processing"/>
    <property type="evidence" value="ECO:0007669"/>
    <property type="project" value="TreeGrafter"/>
</dbReference>
<dbReference type="SUPFAM" id="SSF48452">
    <property type="entry name" value="TPR-like"/>
    <property type="match status" value="3"/>
</dbReference>
<reference evidence="8" key="1">
    <citation type="submission" date="2011-05" db="EMBL/GenBank/DDBJ databases">
        <authorList>
            <person name="Richards S.R."/>
            <person name="Qu J."/>
            <person name="Jiang H."/>
            <person name="Jhangiani S.N."/>
            <person name="Agravi P."/>
            <person name="Goodspeed R."/>
            <person name="Gross S."/>
            <person name="Mandapat C."/>
            <person name="Jackson L."/>
            <person name="Mathew T."/>
            <person name="Pu L."/>
            <person name="Thornton R."/>
            <person name="Saada N."/>
            <person name="Wilczek-Boney K.B."/>
            <person name="Lee S."/>
            <person name="Kovar C."/>
            <person name="Wu Y."/>
            <person name="Scherer S.E."/>
            <person name="Worley K.C."/>
            <person name="Muzny D.M."/>
            <person name="Gibbs R."/>
        </authorList>
    </citation>
    <scope>NUCLEOTIDE SEQUENCE</scope>
    <source>
        <strain evidence="8">Brora</strain>
    </source>
</reference>
<evidence type="ECO:0000256" key="5">
    <source>
        <dbReference type="PROSITE-ProRule" id="PRU00339"/>
    </source>
</evidence>
<keyword evidence="2" id="KW-0677">Repeat</keyword>
<dbReference type="GO" id="GO:0051879">
    <property type="term" value="F:Hsp90 protein binding"/>
    <property type="evidence" value="ECO:0007669"/>
    <property type="project" value="TreeGrafter"/>
</dbReference>
<dbReference type="InterPro" id="IPR011990">
    <property type="entry name" value="TPR-like_helical_dom_sf"/>
</dbReference>
<dbReference type="Gene3D" id="1.25.40.10">
    <property type="entry name" value="Tetratricopeptide repeat domain"/>
    <property type="match status" value="3"/>
</dbReference>
<reference evidence="7" key="2">
    <citation type="submission" date="2015-02" db="UniProtKB">
        <authorList>
            <consortium name="EnsemblMetazoa"/>
        </authorList>
    </citation>
    <scope>IDENTIFICATION</scope>
</reference>
<dbReference type="PANTHER" id="PTHR46674">
    <property type="entry name" value="INACTIVE PEPTIDYL-PROLYL CIS-TRANS ISOMERASE FKBP6"/>
    <property type="match status" value="1"/>
</dbReference>
<comment type="similarity">
    <text evidence="1">Belongs to the FKBP6 family.</text>
</comment>
<dbReference type="SMART" id="SM00028">
    <property type="entry name" value="TPR"/>
    <property type="match status" value="5"/>
</dbReference>
<dbReference type="GO" id="GO:0005737">
    <property type="term" value="C:cytoplasm"/>
    <property type="evidence" value="ECO:0007669"/>
    <property type="project" value="TreeGrafter"/>
</dbReference>
<feature type="domain" description="PPIase FKBP-type" evidence="6">
    <location>
        <begin position="454"/>
        <end position="543"/>
    </location>
</feature>
<evidence type="ECO:0000256" key="4">
    <source>
        <dbReference type="PROSITE-ProRule" id="PRU00277"/>
    </source>
</evidence>
<protein>
    <recommendedName>
        <fullName evidence="4">peptidylprolyl isomerase</fullName>
        <ecNumber evidence="4">5.2.1.8</ecNumber>
    </recommendedName>
</protein>
<dbReference type="PROSITE" id="PS50059">
    <property type="entry name" value="FKBP_PPIASE"/>
    <property type="match status" value="3"/>
</dbReference>
<dbReference type="HOGENOM" id="CLU_295833_0_0_1"/>
<evidence type="ECO:0000256" key="1">
    <source>
        <dbReference type="ARBA" id="ARBA00009648"/>
    </source>
</evidence>
<dbReference type="InterPro" id="IPR046357">
    <property type="entry name" value="PPIase_dom_sf"/>
</dbReference>
<dbReference type="PROSITE" id="PS50005">
    <property type="entry name" value="TPR"/>
    <property type="match status" value="1"/>
</dbReference>
<keyword evidence="4" id="KW-0413">Isomerase</keyword>
<evidence type="ECO:0000256" key="2">
    <source>
        <dbReference type="ARBA" id="ARBA00022737"/>
    </source>
</evidence>
<keyword evidence="4" id="KW-0697">Rotamase</keyword>
<name>T1IJ05_STRMM</name>
<dbReference type="Proteomes" id="UP000014500">
    <property type="component" value="Unassembled WGS sequence"/>
</dbReference>
<dbReference type="EMBL" id="JH430221">
    <property type="status" value="NOT_ANNOTATED_CDS"/>
    <property type="molecule type" value="Genomic_DNA"/>
</dbReference>
<keyword evidence="3 5" id="KW-0802">TPR repeat</keyword>
<dbReference type="Pfam" id="PF00254">
    <property type="entry name" value="FKBP_C"/>
    <property type="match status" value="3"/>
</dbReference>
<evidence type="ECO:0000256" key="3">
    <source>
        <dbReference type="ARBA" id="ARBA00022803"/>
    </source>
</evidence>
<keyword evidence="8" id="KW-1185">Reference proteome</keyword>